<sequence>MIRGTISRQDTRTGKGSMSHTAIDALAEHYATQLAAHHPVVASEIGITGYADKMPDYSQDGAEELDALNANMLTELAQLNVANPNDQVTHDAMVERLTVERQLHATGVVELNNIASPVQDIRATFDLMPTDSVQDWNNIAARLRLVEDSLGGYQRRLATAAHTGHAPALRQVDVCIVQAQAAAEGYFTGLTTQAGEVPESLRADLERGAASASQAYADFANYLKDELRPHARTKDAVGHNYYQLASQEFLGAQVDLLETYHWGLEELERIIGEQRQVAESIRPGASIDQARTLLSADPRRQLHGTGALQAWMQHLSDTTIEAMKQHFDVPAPMDYVEAMIAPTQDGGIYYTGPSEDFSRPGRMWWSVPEGEETFTTWQQTTTVFHEGVPGHHLQIATALMNADQLNSWRRNWLWVSGHGEGWALYAEDLMKELGYLNDPGDYLGMLDAQRMRAARVVFDIGIHCGFPAPAAWGGKIWDVETGYHFLNANLNETPGVLDFEFTRYLGWPGQAPSYAVGKRIWQDIRAEHDALPDFDLKTFHTRALQLGSMGLETLQKALQ</sequence>
<gene>
    <name evidence="1" type="ORF">GCM10009720_00280</name>
</gene>
<keyword evidence="2" id="KW-1185">Reference proteome</keyword>
<comment type="caution">
    <text evidence="1">The sequence shown here is derived from an EMBL/GenBank/DDBJ whole genome shotgun (WGS) entry which is preliminary data.</text>
</comment>
<organism evidence="1 2">
    <name type="scientific">Yaniella flava</name>
    <dbReference type="NCBI Taxonomy" id="287930"/>
    <lineage>
        <taxon>Bacteria</taxon>
        <taxon>Bacillati</taxon>
        <taxon>Actinomycetota</taxon>
        <taxon>Actinomycetes</taxon>
        <taxon>Micrococcales</taxon>
        <taxon>Micrococcaceae</taxon>
        <taxon>Yaniella</taxon>
    </lineage>
</organism>
<accession>A0ABN2TZP6</accession>
<dbReference type="Pfam" id="PF05960">
    <property type="entry name" value="DUF885"/>
    <property type="match status" value="1"/>
</dbReference>
<evidence type="ECO:0000313" key="1">
    <source>
        <dbReference type="EMBL" id="GAA2024514.1"/>
    </source>
</evidence>
<dbReference type="PANTHER" id="PTHR33361">
    <property type="entry name" value="GLR0591 PROTEIN"/>
    <property type="match status" value="1"/>
</dbReference>
<name>A0ABN2TZP6_9MICC</name>
<reference evidence="1 2" key="1">
    <citation type="journal article" date="2019" name="Int. J. Syst. Evol. Microbiol.">
        <title>The Global Catalogue of Microorganisms (GCM) 10K type strain sequencing project: providing services to taxonomists for standard genome sequencing and annotation.</title>
        <authorList>
            <consortium name="The Broad Institute Genomics Platform"/>
            <consortium name="The Broad Institute Genome Sequencing Center for Infectious Disease"/>
            <person name="Wu L."/>
            <person name="Ma J."/>
        </authorList>
    </citation>
    <scope>NUCLEOTIDE SEQUENCE [LARGE SCALE GENOMIC DNA]</scope>
    <source>
        <strain evidence="1 2">JCM 13595</strain>
    </source>
</reference>
<proteinExistence type="predicted"/>
<protein>
    <submittedName>
        <fullName evidence="1">DUF885 domain-containing protein</fullName>
    </submittedName>
</protein>
<evidence type="ECO:0000313" key="2">
    <source>
        <dbReference type="Proteomes" id="UP001501461"/>
    </source>
</evidence>
<dbReference type="Proteomes" id="UP001501461">
    <property type="component" value="Unassembled WGS sequence"/>
</dbReference>
<dbReference type="InterPro" id="IPR010281">
    <property type="entry name" value="DUF885"/>
</dbReference>
<dbReference type="EMBL" id="BAAAMN010000003">
    <property type="protein sequence ID" value="GAA2024514.1"/>
    <property type="molecule type" value="Genomic_DNA"/>
</dbReference>
<dbReference type="PANTHER" id="PTHR33361:SF2">
    <property type="entry name" value="DUF885 DOMAIN-CONTAINING PROTEIN"/>
    <property type="match status" value="1"/>
</dbReference>